<name>A0A9P6K3M4_9FUNG</name>
<feature type="compositionally biased region" description="Polar residues" evidence="6">
    <location>
        <begin position="356"/>
        <end position="371"/>
    </location>
</feature>
<dbReference type="EMBL" id="JAAAXW010000084">
    <property type="protein sequence ID" value="KAF9544774.1"/>
    <property type="molecule type" value="Genomic_DNA"/>
</dbReference>
<dbReference type="InterPro" id="IPR014729">
    <property type="entry name" value="Rossmann-like_a/b/a_fold"/>
</dbReference>
<comment type="caution">
    <text evidence="8">The sequence shown here is derived from an EMBL/GenBank/DDBJ whole genome shotgun (WGS) entry which is preliminary data.</text>
</comment>
<keyword evidence="9" id="KW-1185">Reference proteome</keyword>
<dbReference type="GO" id="GO:0017178">
    <property type="term" value="F:diphthine-ammonia ligase activity"/>
    <property type="evidence" value="ECO:0007669"/>
    <property type="project" value="UniProtKB-EC"/>
</dbReference>
<dbReference type="SUPFAM" id="SSF52402">
    <property type="entry name" value="Adenine nucleotide alpha hydrolases-like"/>
    <property type="match status" value="1"/>
</dbReference>
<dbReference type="Gene3D" id="3.90.1490.10">
    <property type="entry name" value="putative n-type atp pyrophosphatase, domain 2"/>
    <property type="match status" value="1"/>
</dbReference>
<feature type="region of interest" description="Disordered" evidence="6">
    <location>
        <begin position="306"/>
        <end position="443"/>
    </location>
</feature>
<dbReference type="Pfam" id="PF01902">
    <property type="entry name" value="Diphthami_syn_2"/>
    <property type="match status" value="1"/>
</dbReference>
<evidence type="ECO:0000259" key="7">
    <source>
        <dbReference type="Pfam" id="PF01902"/>
    </source>
</evidence>
<organism evidence="8 9">
    <name type="scientific">Mortierella hygrophila</name>
    <dbReference type="NCBI Taxonomy" id="979708"/>
    <lineage>
        <taxon>Eukaryota</taxon>
        <taxon>Fungi</taxon>
        <taxon>Fungi incertae sedis</taxon>
        <taxon>Mucoromycota</taxon>
        <taxon>Mortierellomycotina</taxon>
        <taxon>Mortierellomycetes</taxon>
        <taxon>Mortierellales</taxon>
        <taxon>Mortierellaceae</taxon>
        <taxon>Mortierella</taxon>
    </lineage>
</organism>
<evidence type="ECO:0000256" key="4">
    <source>
        <dbReference type="ARBA" id="ARBA00031552"/>
    </source>
</evidence>
<dbReference type="AlphaFoldDB" id="A0A9P6K3M4"/>
<evidence type="ECO:0000313" key="9">
    <source>
        <dbReference type="Proteomes" id="UP000723463"/>
    </source>
</evidence>
<gene>
    <name evidence="8" type="ORF">EC957_011678</name>
</gene>
<feature type="domain" description="Diphthamide synthase" evidence="7">
    <location>
        <begin position="7"/>
        <end position="219"/>
    </location>
</feature>
<reference evidence="8" key="1">
    <citation type="journal article" date="2020" name="Fungal Divers.">
        <title>Resolving the Mortierellaceae phylogeny through synthesis of multi-gene phylogenetics and phylogenomics.</title>
        <authorList>
            <person name="Vandepol N."/>
            <person name="Liber J."/>
            <person name="Desiro A."/>
            <person name="Na H."/>
            <person name="Kennedy M."/>
            <person name="Barry K."/>
            <person name="Grigoriev I.V."/>
            <person name="Miller A.N."/>
            <person name="O'Donnell K."/>
            <person name="Stajich J.E."/>
            <person name="Bonito G."/>
        </authorList>
    </citation>
    <scope>NUCLEOTIDE SEQUENCE</scope>
    <source>
        <strain evidence="8">NRRL 2591</strain>
    </source>
</reference>
<accession>A0A9P6K3M4</accession>
<protein>
    <recommendedName>
        <fullName evidence="2">Diphthine--ammonia ligase</fullName>
        <ecNumber evidence="1">6.3.1.14</ecNumber>
    </recommendedName>
    <alternativeName>
        <fullName evidence="3">Diphthamide synthase</fullName>
    </alternativeName>
    <alternativeName>
        <fullName evidence="4">Diphthamide synthetase</fullName>
    </alternativeName>
</protein>
<evidence type="ECO:0000256" key="5">
    <source>
        <dbReference type="ARBA" id="ARBA00048108"/>
    </source>
</evidence>
<feature type="compositionally biased region" description="Low complexity" evidence="6">
    <location>
        <begin position="336"/>
        <end position="347"/>
    </location>
</feature>
<evidence type="ECO:0000256" key="3">
    <source>
        <dbReference type="ARBA" id="ARBA00029814"/>
    </source>
</evidence>
<dbReference type="Gene3D" id="3.40.50.620">
    <property type="entry name" value="HUPs"/>
    <property type="match status" value="1"/>
</dbReference>
<dbReference type="Proteomes" id="UP000723463">
    <property type="component" value="Unassembled WGS sequence"/>
</dbReference>
<sequence>MTTTRKRAAISFTGGKDCTLAMAMTKKTYDVVLLVTFGPKNFKSFKAHSLEIIQLQAKAMDVEHILVEIGEEGKTHLQCYREAIAEIKEKYNLDLLVTGDILNVCDNFMTRATQDIIELSSPIWAIDRHKLLDTLFEHKFELLITCASIKKLGDDEDLARKFVGSKLTPEFLEETLKPQEKTVDLGGELGEFHTMVLTVPELYNGQRIEYEGVQIVEGEYMYMDFSSVRDAIEGTSLLGSVWNLFRDVKDLASKEIDKLLEHFPYKNNTTKVIVTTNQDDLQDRLLSAKKRQGVLVASLSTASLPRKSLLGHGPSQKRRADLRKQVNDVSSRRIPASTASVVSGVSTESRRMLSVRSGSASTISETGSRQSTTRRKQPLATPRPTPTPPLLKRDSSISASLYRSSQDTEADWSSAVSHLDEVESESGDGLGKESNQSDPIFGKGVLVIHQYN</sequence>
<evidence type="ECO:0000256" key="1">
    <source>
        <dbReference type="ARBA" id="ARBA00012089"/>
    </source>
</evidence>
<evidence type="ECO:0000313" key="8">
    <source>
        <dbReference type="EMBL" id="KAF9544774.1"/>
    </source>
</evidence>
<dbReference type="InterPro" id="IPR002761">
    <property type="entry name" value="Diphthami_syn_dom"/>
</dbReference>
<proteinExistence type="predicted"/>
<evidence type="ECO:0000256" key="2">
    <source>
        <dbReference type="ARBA" id="ARBA00018426"/>
    </source>
</evidence>
<feature type="compositionally biased region" description="Polar residues" evidence="6">
    <location>
        <begin position="396"/>
        <end position="407"/>
    </location>
</feature>
<dbReference type="EC" id="6.3.1.14" evidence="1"/>
<evidence type="ECO:0000256" key="6">
    <source>
        <dbReference type="SAM" id="MobiDB-lite"/>
    </source>
</evidence>
<comment type="catalytic activity">
    <reaction evidence="5">
        <text>diphthine-[translation elongation factor 2] + NH4(+) + ATP = diphthamide-[translation elongation factor 2] + AMP + diphosphate + H(+)</text>
        <dbReference type="Rhea" id="RHEA:19753"/>
        <dbReference type="Rhea" id="RHEA-COMP:10172"/>
        <dbReference type="Rhea" id="RHEA-COMP:10174"/>
        <dbReference type="ChEBI" id="CHEBI:15378"/>
        <dbReference type="ChEBI" id="CHEBI:16692"/>
        <dbReference type="ChEBI" id="CHEBI:28938"/>
        <dbReference type="ChEBI" id="CHEBI:30616"/>
        <dbReference type="ChEBI" id="CHEBI:33019"/>
        <dbReference type="ChEBI" id="CHEBI:82696"/>
        <dbReference type="ChEBI" id="CHEBI:456215"/>
        <dbReference type="EC" id="6.3.1.14"/>
    </reaction>
</comment>